<dbReference type="InterPro" id="IPR013783">
    <property type="entry name" value="Ig-like_fold"/>
</dbReference>
<evidence type="ECO:0000256" key="2">
    <source>
        <dbReference type="SAM" id="SignalP"/>
    </source>
</evidence>
<dbReference type="EMBL" id="AP027141">
    <property type="protein sequence ID" value="BDV30719.1"/>
    <property type="molecule type" value="Genomic_DNA"/>
</dbReference>
<dbReference type="Gene3D" id="2.60.40.1260">
    <property type="entry name" value="Lamin Tail domain"/>
    <property type="match status" value="1"/>
</dbReference>
<reference evidence="4 5" key="1">
    <citation type="submission" date="2022-12" db="EMBL/GenBank/DDBJ databases">
        <title>Microbacterium terricola strain KV-448 chromosome, complete genome.</title>
        <authorList>
            <person name="Oshima T."/>
            <person name="Moriya T."/>
            <person name="Bessho Y."/>
        </authorList>
    </citation>
    <scope>NUCLEOTIDE SEQUENCE [LARGE SCALE GENOMIC DNA]</scope>
    <source>
        <strain evidence="4 5">KV-448</strain>
    </source>
</reference>
<dbReference type="PANTHER" id="PTHR42834:SF1">
    <property type="entry name" value="ENDONUCLEASE_EXONUCLEASE_PHOSPHATASE FAMILY PROTEIN (AFU_ORTHOLOGUE AFUA_3G09210)"/>
    <property type="match status" value="1"/>
</dbReference>
<accession>A0ABM8DYP6</accession>
<protein>
    <recommendedName>
        <fullName evidence="3">LTD domain-containing protein</fullName>
    </recommendedName>
</protein>
<proteinExistence type="predicted"/>
<evidence type="ECO:0000259" key="3">
    <source>
        <dbReference type="PROSITE" id="PS51841"/>
    </source>
</evidence>
<feature type="region of interest" description="Disordered" evidence="1">
    <location>
        <begin position="199"/>
        <end position="225"/>
    </location>
</feature>
<dbReference type="Gene3D" id="2.60.40.10">
    <property type="entry name" value="Immunoglobulins"/>
    <property type="match status" value="1"/>
</dbReference>
<dbReference type="InterPro" id="IPR036415">
    <property type="entry name" value="Lamin_tail_dom_sf"/>
</dbReference>
<dbReference type="Pfam" id="PF16640">
    <property type="entry name" value="Big_3_5"/>
    <property type="match status" value="1"/>
</dbReference>
<feature type="chain" id="PRO_5045942559" description="LTD domain-containing protein" evidence="2">
    <location>
        <begin position="31"/>
        <end position="934"/>
    </location>
</feature>
<dbReference type="NCBIfam" id="NF033681">
    <property type="entry name" value="ExeM_NucH_DNase"/>
    <property type="match status" value="1"/>
</dbReference>
<dbReference type="RefSeq" id="WP_263798706.1">
    <property type="nucleotide sequence ID" value="NZ_AP027141.1"/>
</dbReference>
<dbReference type="SUPFAM" id="SSF56219">
    <property type="entry name" value="DNase I-like"/>
    <property type="match status" value="1"/>
</dbReference>
<feature type="region of interest" description="Disordered" evidence="1">
    <location>
        <begin position="630"/>
        <end position="649"/>
    </location>
</feature>
<dbReference type="PANTHER" id="PTHR42834">
    <property type="entry name" value="ENDONUCLEASE/EXONUCLEASE/PHOSPHATASE FAMILY PROTEIN (AFU_ORTHOLOGUE AFUA_3G09210)"/>
    <property type="match status" value="1"/>
</dbReference>
<dbReference type="Pfam" id="PF03372">
    <property type="entry name" value="Exo_endo_phos"/>
    <property type="match status" value="1"/>
</dbReference>
<keyword evidence="5" id="KW-1185">Reference proteome</keyword>
<dbReference type="PROSITE" id="PS51841">
    <property type="entry name" value="LTD"/>
    <property type="match status" value="1"/>
</dbReference>
<evidence type="ECO:0000256" key="1">
    <source>
        <dbReference type="SAM" id="MobiDB-lite"/>
    </source>
</evidence>
<dbReference type="InterPro" id="IPR032109">
    <property type="entry name" value="Big_3_5"/>
</dbReference>
<organism evidence="4 5">
    <name type="scientific">Microbacterium terricola</name>
    <dbReference type="NCBI Taxonomy" id="344163"/>
    <lineage>
        <taxon>Bacteria</taxon>
        <taxon>Bacillati</taxon>
        <taxon>Actinomycetota</taxon>
        <taxon>Actinomycetes</taxon>
        <taxon>Micrococcales</taxon>
        <taxon>Microbacteriaceae</taxon>
        <taxon>Microbacterium</taxon>
    </lineage>
</organism>
<feature type="compositionally biased region" description="Low complexity" evidence="1">
    <location>
        <begin position="199"/>
        <end position="211"/>
    </location>
</feature>
<dbReference type="SUPFAM" id="SSF74853">
    <property type="entry name" value="Lamin A/C globular tail domain"/>
    <property type="match status" value="1"/>
</dbReference>
<dbReference type="InterPro" id="IPR001322">
    <property type="entry name" value="Lamin_tail_dom"/>
</dbReference>
<gene>
    <name evidence="4" type="ORF">Microterr_13790</name>
</gene>
<dbReference type="Gene3D" id="3.60.10.10">
    <property type="entry name" value="Endonuclease/exonuclease/phosphatase"/>
    <property type="match status" value="1"/>
</dbReference>
<evidence type="ECO:0000313" key="4">
    <source>
        <dbReference type="EMBL" id="BDV30719.1"/>
    </source>
</evidence>
<feature type="signal peptide" evidence="2">
    <location>
        <begin position="1"/>
        <end position="30"/>
    </location>
</feature>
<dbReference type="InterPro" id="IPR036691">
    <property type="entry name" value="Endo/exonu/phosph_ase_sf"/>
</dbReference>
<sequence>MSHHSPSPRALAATVAVAALVLAGSAAGQAATAAPSVTAPVVIDEVYGGGGNSGAPVDRDFVELYNPGAQVVDLSGWAIQYASAAGTSWQVTTLPAGTGIEPGGHLLVGQGVAGASGSPIEPDVSGTTLMGAAAGKVALTATATALAGCGADCSAVAAVVDFVGYGTTANDYAGAGPALGASNALSVARSAAHANTADNAADFTAGAPTPQAGGGTDPEPDPDPVEATIAEIQGTGAASPLAGNRVVTRGVVTASYPTGGLNGYVVQTPGTGGGDPSARTASDALFVFSRSTVGAVEIGDHVEVVGEVSEYFGLTELTVAAADDLTVLTEPAAPVVPTAVSWPATQDAREVFESMLIQPAGAYTVTNTFSTNRFGEVGLAFGDEPLHQPTDRALPGSADAAAIAADNAARAVALDDGSSTDFLTAAASSQTPAYVSQIEPVVVGASVAFDAPLILDWRNSAWKFTPTSQVVGDGSGDDPVTFSPVRTAAPEDVGGDVSVASFNVLNYFTTLGAANPACEPFVDRTGDGVTVDEGCDQRGAWDPEDLARQQEKIVSAINALDASVIGLMEIENSARLGEEPDEATATLVAALNAAAGEDTWAYVPSSPELPAASEQDVITSAIIYQPDEVTRSGPSRALGTQSGADQAFGNAREPLAQVFRPADGGERFLFVVNHFKSKGSAGPWPGDRDAGDGQSLSNESRVRQATALRDWVAGIRGDVDSVVLAGDFNSYGQEDPLRLLYDAGYVDAEQSLGIDSSSYSFSGLSGSLDHILLSGPARERATGGDVWNINSGEVVALEYSRYNYHGTLFHAADPYRSSDHDPVLVGLEAGTDERTATRTTLVAVPPLHINRLLPATLVAVVSTDDRTRPAGEVQFFEGDELIGSTAVTRAGIAKLRLPSVIARGTHSYTAVFVPADPEAQRGSTSKAVKVIAVR</sequence>
<dbReference type="CDD" id="cd10283">
    <property type="entry name" value="MnuA_DNase1-like"/>
    <property type="match status" value="1"/>
</dbReference>
<dbReference type="InterPro" id="IPR047971">
    <property type="entry name" value="ExeM-like"/>
</dbReference>
<keyword evidence="2" id="KW-0732">Signal</keyword>
<dbReference type="Proteomes" id="UP001317779">
    <property type="component" value="Chromosome"/>
</dbReference>
<feature type="region of interest" description="Disordered" evidence="1">
    <location>
        <begin position="680"/>
        <end position="699"/>
    </location>
</feature>
<evidence type="ECO:0000313" key="5">
    <source>
        <dbReference type="Proteomes" id="UP001317779"/>
    </source>
</evidence>
<name>A0ABM8DYP6_9MICO</name>
<dbReference type="Pfam" id="PF00932">
    <property type="entry name" value="LTD"/>
    <property type="match status" value="1"/>
</dbReference>
<dbReference type="InterPro" id="IPR005135">
    <property type="entry name" value="Endo/exonuclease/phosphatase"/>
</dbReference>
<feature type="domain" description="LTD" evidence="3">
    <location>
        <begin position="25"/>
        <end position="167"/>
    </location>
</feature>
<dbReference type="CDD" id="cd04486">
    <property type="entry name" value="YhcR_OBF_like"/>
    <property type="match status" value="1"/>
</dbReference>